<evidence type="ECO:0000313" key="1">
    <source>
        <dbReference type="EMBL" id="KAK3237963.1"/>
    </source>
</evidence>
<dbReference type="PANTHER" id="PTHR11319">
    <property type="entry name" value="G PROTEIN-COUPLED RECEPTOR-RELATED"/>
    <property type="match status" value="1"/>
</dbReference>
<dbReference type="SUPFAM" id="SSF51126">
    <property type="entry name" value="Pectin lyase-like"/>
    <property type="match status" value="2"/>
</dbReference>
<dbReference type="Proteomes" id="UP001190700">
    <property type="component" value="Unassembled WGS sequence"/>
</dbReference>
<proteinExistence type="predicted"/>
<sequence>MLNGMIDGNQAGASGIGGGGGLYVSDAASDEQRSLVHLGESCHITGNQASYFGGGLYVNQGTTMLITEATVISGNMGSSGGGIFSAQSSMQLEQGVMLTNNSAQDHGGALGFIVTIAFLQDLVLQNNQAGYNGAGIYNYASYVVISDSILTQHVAVGRGGAVFVTTRGQVQMNRCNVEGNMAKQGGAFAGDQQTNFALNNSVIKSNLAYGEGGAHAAVDSTLTALNTSFSTNRANLHGGGIALFSKAAVSLESCSLAENAAPQGGGISVVENPKLLHIRRSSFDHGQAEFGIGILMRWPSIMSETLFEGVQFNIDSGECIFWEFTNESAIAEYVPSCSQCTSSGDVPIFATNGISSAVFMDDAYVTRTSSASGQTIPAFTFKMLDYYNNTAFIPGVPIATLAYTEVEGVVLDGGVIS</sequence>
<name>A0AAE0BL76_9CHLO</name>
<evidence type="ECO:0000313" key="2">
    <source>
        <dbReference type="Proteomes" id="UP001190700"/>
    </source>
</evidence>
<feature type="non-terminal residue" evidence="1">
    <location>
        <position position="417"/>
    </location>
</feature>
<dbReference type="EMBL" id="LGRX02034382">
    <property type="protein sequence ID" value="KAK3237963.1"/>
    <property type="molecule type" value="Genomic_DNA"/>
</dbReference>
<protein>
    <recommendedName>
        <fullName evidence="3">Polymorphic outer membrane protein</fullName>
    </recommendedName>
</protein>
<accession>A0AAE0BL76</accession>
<organism evidence="1 2">
    <name type="scientific">Cymbomonas tetramitiformis</name>
    <dbReference type="NCBI Taxonomy" id="36881"/>
    <lineage>
        <taxon>Eukaryota</taxon>
        <taxon>Viridiplantae</taxon>
        <taxon>Chlorophyta</taxon>
        <taxon>Pyramimonadophyceae</taxon>
        <taxon>Pyramimonadales</taxon>
        <taxon>Pyramimonadaceae</taxon>
        <taxon>Cymbomonas</taxon>
    </lineage>
</organism>
<reference evidence="1 2" key="1">
    <citation type="journal article" date="2015" name="Genome Biol. Evol.">
        <title>Comparative Genomics of a Bacterivorous Green Alga Reveals Evolutionary Causalities and Consequences of Phago-Mixotrophic Mode of Nutrition.</title>
        <authorList>
            <person name="Burns J.A."/>
            <person name="Paasch A."/>
            <person name="Narechania A."/>
            <person name="Kim E."/>
        </authorList>
    </citation>
    <scope>NUCLEOTIDE SEQUENCE [LARGE SCALE GENOMIC DNA]</scope>
    <source>
        <strain evidence="1 2">PLY_AMNH</strain>
    </source>
</reference>
<gene>
    <name evidence="1" type="ORF">CYMTET_51992</name>
</gene>
<keyword evidence="2" id="KW-1185">Reference proteome</keyword>
<comment type="caution">
    <text evidence="1">The sequence shown here is derived from an EMBL/GenBank/DDBJ whole genome shotgun (WGS) entry which is preliminary data.</text>
</comment>
<evidence type="ECO:0008006" key="3">
    <source>
        <dbReference type="Google" id="ProtNLM"/>
    </source>
</evidence>
<dbReference type="InterPro" id="IPR011050">
    <property type="entry name" value="Pectin_lyase_fold/virulence"/>
</dbReference>
<dbReference type="PANTHER" id="PTHR11319:SF35">
    <property type="entry name" value="OUTER MEMBRANE PROTEIN PMPC-RELATED"/>
    <property type="match status" value="1"/>
</dbReference>
<dbReference type="AlphaFoldDB" id="A0AAE0BL76"/>